<dbReference type="PANTHER" id="PTHR43142">
    <property type="entry name" value="CARBOXYLIC ESTER HYDROLASE"/>
    <property type="match status" value="1"/>
</dbReference>
<dbReference type="FunFam" id="3.40.50.1820:FF:000491">
    <property type="entry name" value="Carboxylic ester hydrolase"/>
    <property type="match status" value="1"/>
</dbReference>
<dbReference type="Proteomes" id="UP001432027">
    <property type="component" value="Unassembled WGS sequence"/>
</dbReference>
<comment type="similarity">
    <text evidence="1 4">Belongs to the type-B carboxylesterase/lipase family.</text>
</comment>
<proteinExistence type="inferred from homology"/>
<dbReference type="PROSITE" id="PS00941">
    <property type="entry name" value="CARBOXYLESTERASE_B_2"/>
    <property type="match status" value="1"/>
</dbReference>
<keyword evidence="2" id="KW-0719">Serine esterase</keyword>
<organism evidence="6 7">
    <name type="scientific">Pristionchus entomophagus</name>
    <dbReference type="NCBI Taxonomy" id="358040"/>
    <lineage>
        <taxon>Eukaryota</taxon>
        <taxon>Metazoa</taxon>
        <taxon>Ecdysozoa</taxon>
        <taxon>Nematoda</taxon>
        <taxon>Chromadorea</taxon>
        <taxon>Rhabditida</taxon>
        <taxon>Rhabditina</taxon>
        <taxon>Diplogasteromorpha</taxon>
        <taxon>Diplogasteroidea</taxon>
        <taxon>Neodiplogasteridae</taxon>
        <taxon>Pristionchus</taxon>
    </lineage>
</organism>
<evidence type="ECO:0000256" key="3">
    <source>
        <dbReference type="ARBA" id="ARBA00022801"/>
    </source>
</evidence>
<dbReference type="PROSITE" id="PS00122">
    <property type="entry name" value="CARBOXYLESTERASE_B_1"/>
    <property type="match status" value="1"/>
</dbReference>
<dbReference type="InterPro" id="IPR019826">
    <property type="entry name" value="Carboxylesterase_B_AS"/>
</dbReference>
<keyword evidence="4" id="KW-0732">Signal</keyword>
<dbReference type="EC" id="3.1.1.-" evidence="4"/>
<dbReference type="GO" id="GO:0052689">
    <property type="term" value="F:carboxylic ester hydrolase activity"/>
    <property type="evidence" value="ECO:0007669"/>
    <property type="project" value="UniProtKB-KW"/>
</dbReference>
<sequence length="605" mass="68725">RMWLLLLLPLSTSTLITVDTSRGSVQGFEHDFGDDKTKPFYGYGQVFLGIPFAKAPLGERRFTLPEDICHYNDNGAVHDATYYRPRCYQIQDRLQPAPNMSEDCLYLNVVTPDVDGFYPVMVYIHGGGLTTGGADVYHWKGTIRNLVSRGVVVVTIQYRVGLIGFFTTYTERFPPNRGFYDQILALKWVREEIKNFGGDQNRVTIFGQSAGASSVSDLSLSPLARGLFHQLIQTSGTALLEVETPEDPRGSIHKERARQICNIDDSNWSSDDKDDTIMKCLLAATPEQLIEFDGTTSLAWNPTLDGAFWPDYPPSLAPQRPKYPLLMTDMLEEYAYFLPGIQDNDISGIGPNTSMKMFSNSWPNYDENTVQRLNKLFVDNFANGNIPADDDHLGWTKLTSDIWTGFFFDAFMVRDIKWHEANGNTEMWLFTFTHRNKFGIPIEVEGWIPVAHCSELPYLWFYPEVWDNNSVTLTGDDFTVADHMGRIYTDFAINGELPYTKAGTNRNYLEIDKVLTPKKNWREKANDVFNNQMLQILGEFPPLSISQKSWDMLTDLGEEVLKTWNSMECPASKASTTTRLSTTSSSNIVPFSSFIAFPMLRWVMQ</sequence>
<evidence type="ECO:0000256" key="1">
    <source>
        <dbReference type="ARBA" id="ARBA00005964"/>
    </source>
</evidence>
<dbReference type="SUPFAM" id="SSF53474">
    <property type="entry name" value="alpha/beta-Hydrolases"/>
    <property type="match status" value="1"/>
</dbReference>
<gene>
    <name evidence="6" type="ORF">PENTCL1PPCAC_8430</name>
</gene>
<reference evidence="6" key="1">
    <citation type="submission" date="2023-10" db="EMBL/GenBank/DDBJ databases">
        <title>Genome assembly of Pristionchus species.</title>
        <authorList>
            <person name="Yoshida K."/>
            <person name="Sommer R.J."/>
        </authorList>
    </citation>
    <scope>NUCLEOTIDE SEQUENCE</scope>
    <source>
        <strain evidence="6">RS0144</strain>
    </source>
</reference>
<evidence type="ECO:0000313" key="7">
    <source>
        <dbReference type="Proteomes" id="UP001432027"/>
    </source>
</evidence>
<evidence type="ECO:0000256" key="4">
    <source>
        <dbReference type="RuleBase" id="RU361235"/>
    </source>
</evidence>
<keyword evidence="3 4" id="KW-0378">Hydrolase</keyword>
<evidence type="ECO:0000256" key="2">
    <source>
        <dbReference type="ARBA" id="ARBA00022487"/>
    </source>
</evidence>
<protein>
    <recommendedName>
        <fullName evidence="4">Carboxylic ester hydrolase</fullName>
        <ecNumber evidence="4">3.1.1.-</ecNumber>
    </recommendedName>
</protein>
<name>A0AAV5ST52_9BILA</name>
<keyword evidence="7" id="KW-1185">Reference proteome</keyword>
<feature type="signal peptide" evidence="4">
    <location>
        <begin position="1"/>
        <end position="20"/>
    </location>
</feature>
<dbReference type="InterPro" id="IPR029058">
    <property type="entry name" value="AB_hydrolase_fold"/>
</dbReference>
<feature type="chain" id="PRO_5043100857" description="Carboxylic ester hydrolase" evidence="4">
    <location>
        <begin position="21"/>
        <end position="605"/>
    </location>
</feature>
<feature type="domain" description="Carboxylesterase type B" evidence="5">
    <location>
        <begin position="17"/>
        <end position="496"/>
    </location>
</feature>
<dbReference type="InterPro" id="IPR019819">
    <property type="entry name" value="Carboxylesterase_B_CS"/>
</dbReference>
<dbReference type="EMBL" id="BTSX01000002">
    <property type="protein sequence ID" value="GMS86255.1"/>
    <property type="molecule type" value="Genomic_DNA"/>
</dbReference>
<evidence type="ECO:0000313" key="6">
    <source>
        <dbReference type="EMBL" id="GMS86255.1"/>
    </source>
</evidence>
<accession>A0AAV5ST52</accession>
<feature type="non-terminal residue" evidence="6">
    <location>
        <position position="1"/>
    </location>
</feature>
<dbReference type="InterPro" id="IPR002018">
    <property type="entry name" value="CarbesteraseB"/>
</dbReference>
<dbReference type="Gene3D" id="3.40.50.1820">
    <property type="entry name" value="alpha/beta hydrolase"/>
    <property type="match status" value="1"/>
</dbReference>
<dbReference type="PANTHER" id="PTHR43142:SF1">
    <property type="entry name" value="CARBOXYLIC ESTER HYDROLASE"/>
    <property type="match status" value="1"/>
</dbReference>
<dbReference type="Pfam" id="PF00135">
    <property type="entry name" value="COesterase"/>
    <property type="match status" value="1"/>
</dbReference>
<comment type="caution">
    <text evidence="6">The sequence shown here is derived from an EMBL/GenBank/DDBJ whole genome shotgun (WGS) entry which is preliminary data.</text>
</comment>
<dbReference type="AlphaFoldDB" id="A0AAV5ST52"/>
<evidence type="ECO:0000259" key="5">
    <source>
        <dbReference type="Pfam" id="PF00135"/>
    </source>
</evidence>